<organism evidence="11">
    <name type="scientific">Notodromas monacha</name>
    <dbReference type="NCBI Taxonomy" id="399045"/>
    <lineage>
        <taxon>Eukaryota</taxon>
        <taxon>Metazoa</taxon>
        <taxon>Ecdysozoa</taxon>
        <taxon>Arthropoda</taxon>
        <taxon>Crustacea</taxon>
        <taxon>Oligostraca</taxon>
        <taxon>Ostracoda</taxon>
        <taxon>Podocopa</taxon>
        <taxon>Podocopida</taxon>
        <taxon>Cypridocopina</taxon>
        <taxon>Cypridoidea</taxon>
        <taxon>Cyprididae</taxon>
        <taxon>Notodromas</taxon>
    </lineage>
</organism>
<dbReference type="PANTHER" id="PTHR10780:SF18">
    <property type="entry name" value="LD43650P"/>
    <property type="match status" value="1"/>
</dbReference>
<keyword evidence="5" id="KW-1000">Mitochondrion outer membrane</keyword>
<protein>
    <recommendedName>
        <fullName evidence="13">Mitochondrial carrier homolog 2</fullName>
    </recommendedName>
</protein>
<evidence type="ECO:0000256" key="2">
    <source>
        <dbReference type="ARBA" id="ARBA00006375"/>
    </source>
</evidence>
<evidence type="ECO:0000256" key="10">
    <source>
        <dbReference type="RuleBase" id="RU000488"/>
    </source>
</evidence>
<keyword evidence="10" id="KW-0813">Transport</keyword>
<dbReference type="Gene3D" id="1.50.40.10">
    <property type="entry name" value="Mitochondrial carrier domain"/>
    <property type="match status" value="1"/>
</dbReference>
<evidence type="ECO:0000256" key="3">
    <source>
        <dbReference type="ARBA" id="ARBA00022692"/>
    </source>
</evidence>
<dbReference type="SUPFAM" id="SSF103506">
    <property type="entry name" value="Mitochondrial carrier"/>
    <property type="match status" value="1"/>
</dbReference>
<sequence length="327" mass="36647">MAHTGEGDTRVSWSSVYSRQPQLISKQSFIPRQCQKAVSSAVCCTVMHPFTYCKTLVQFGHEPMEPKLSKNWLGTPVLMLPSIFQYIRHVKRREGFTGCYRGLSGNIATHVVRNFTYDYVERWMNTVDEESSRQDDEESDGSQKVVAKRILKQVCVHGVSIVVSQPFHVITCRMMVQFIGQETKYNGIFGSIREIYHSDGILGFFAGIVPKLIGDITLVALTQYTNYWINRLVSDPNVRTIAPYITSMVCSSVMYPFTIVSNCMAVNDCGLVGGVPPHMPLYADWTQCYSHLRSIGQLNRGGSLGGRYYVSGPTAIILASSLRKRVG</sequence>
<feature type="repeat" description="Solcar" evidence="9">
    <location>
        <begin position="144"/>
        <end position="232"/>
    </location>
</feature>
<keyword evidence="8 9" id="KW-0472">Membrane</keyword>
<gene>
    <name evidence="11" type="ORF">NMOB1V02_LOCUS1159</name>
</gene>
<comment type="subcellular location">
    <subcellularLocation>
        <location evidence="1">Mitochondrion outer membrane</location>
        <topology evidence="1">Multi-pass membrane protein</topology>
    </subcellularLocation>
</comment>
<name>A0A7R9G9X8_9CRUS</name>
<dbReference type="Pfam" id="PF00153">
    <property type="entry name" value="Mito_carr"/>
    <property type="match status" value="2"/>
</dbReference>
<comment type="similarity">
    <text evidence="2 10">Belongs to the mitochondrial carrier (TC 2.A.29) family.</text>
</comment>
<dbReference type="InterPro" id="IPR023395">
    <property type="entry name" value="MCP_dom_sf"/>
</dbReference>
<dbReference type="OrthoDB" id="10253709at2759"/>
<evidence type="ECO:0000256" key="5">
    <source>
        <dbReference type="ARBA" id="ARBA00022787"/>
    </source>
</evidence>
<dbReference type="Proteomes" id="UP000678499">
    <property type="component" value="Unassembled WGS sequence"/>
</dbReference>
<keyword evidence="3 9" id="KW-0812">Transmembrane</keyword>
<evidence type="ECO:0000256" key="9">
    <source>
        <dbReference type="PROSITE-ProRule" id="PRU00282"/>
    </source>
</evidence>
<dbReference type="EMBL" id="OA882147">
    <property type="protein sequence ID" value="CAD7273260.1"/>
    <property type="molecule type" value="Genomic_DNA"/>
</dbReference>
<dbReference type="PROSITE" id="PS50920">
    <property type="entry name" value="SOLCAR"/>
    <property type="match status" value="1"/>
</dbReference>
<accession>A0A7R9G9X8</accession>
<evidence type="ECO:0008006" key="13">
    <source>
        <dbReference type="Google" id="ProtNLM"/>
    </source>
</evidence>
<keyword evidence="4" id="KW-0677">Repeat</keyword>
<evidence type="ECO:0000256" key="8">
    <source>
        <dbReference type="ARBA" id="ARBA00023136"/>
    </source>
</evidence>
<reference evidence="11" key="1">
    <citation type="submission" date="2020-11" db="EMBL/GenBank/DDBJ databases">
        <authorList>
            <person name="Tran Van P."/>
        </authorList>
    </citation>
    <scope>NUCLEOTIDE SEQUENCE</scope>
</reference>
<evidence type="ECO:0000256" key="4">
    <source>
        <dbReference type="ARBA" id="ARBA00022737"/>
    </source>
</evidence>
<dbReference type="InterPro" id="IPR018108">
    <property type="entry name" value="MCP_transmembrane"/>
</dbReference>
<keyword evidence="12" id="KW-1185">Reference proteome</keyword>
<dbReference type="GO" id="GO:0005741">
    <property type="term" value="C:mitochondrial outer membrane"/>
    <property type="evidence" value="ECO:0007669"/>
    <property type="project" value="UniProtKB-SubCell"/>
</dbReference>
<evidence type="ECO:0000256" key="6">
    <source>
        <dbReference type="ARBA" id="ARBA00022989"/>
    </source>
</evidence>
<dbReference type="EMBL" id="CAJPEX010000110">
    <property type="protein sequence ID" value="CAG0913412.1"/>
    <property type="molecule type" value="Genomic_DNA"/>
</dbReference>
<evidence type="ECO:0000313" key="11">
    <source>
        <dbReference type="EMBL" id="CAD7273260.1"/>
    </source>
</evidence>
<keyword evidence="6" id="KW-1133">Transmembrane helix</keyword>
<proteinExistence type="inferred from homology"/>
<evidence type="ECO:0000256" key="1">
    <source>
        <dbReference type="ARBA" id="ARBA00004374"/>
    </source>
</evidence>
<evidence type="ECO:0000313" key="12">
    <source>
        <dbReference type="Proteomes" id="UP000678499"/>
    </source>
</evidence>
<dbReference type="AlphaFoldDB" id="A0A7R9G9X8"/>
<dbReference type="PANTHER" id="PTHR10780">
    <property type="entry name" value="MITOCHONDRIAL CARRIER HOMOLOG"/>
    <property type="match status" value="1"/>
</dbReference>
<keyword evidence="7" id="KW-0496">Mitochondrion</keyword>
<evidence type="ECO:0000256" key="7">
    <source>
        <dbReference type="ARBA" id="ARBA00023128"/>
    </source>
</evidence>